<organism evidence="10 11">
    <name type="scientific">Denitromonas halophila</name>
    <dbReference type="NCBI Taxonomy" id="1629404"/>
    <lineage>
        <taxon>Bacteria</taxon>
        <taxon>Pseudomonadati</taxon>
        <taxon>Pseudomonadota</taxon>
        <taxon>Betaproteobacteria</taxon>
        <taxon>Rhodocyclales</taxon>
        <taxon>Zoogloeaceae</taxon>
        <taxon>Denitromonas</taxon>
    </lineage>
</organism>
<dbReference type="PANTHER" id="PTHR33908">
    <property type="entry name" value="MANNOSYLTRANSFERASE YKCB-RELATED"/>
    <property type="match status" value="1"/>
</dbReference>
<dbReference type="GO" id="GO:0009103">
    <property type="term" value="P:lipopolysaccharide biosynthetic process"/>
    <property type="evidence" value="ECO:0007669"/>
    <property type="project" value="UniProtKB-ARBA"/>
</dbReference>
<evidence type="ECO:0000256" key="6">
    <source>
        <dbReference type="ARBA" id="ARBA00022989"/>
    </source>
</evidence>
<dbReference type="AlphaFoldDB" id="A0A557QD72"/>
<sequence length="428" mass="45833">MYSAPKLTGHREWIWLSLVVCVGLALRAAAIVLYSHTPESDELAYTSMALNLVTGNGIVDLQGDHAMYSVGYPLFVLAPIFSLFGDNILAARIANLILGGLSIVLCYQVAKEAGGNRATRLIAASIWAVYLPASVYSVYVLKENLMVPLMLGVMWCALRLSKTPSMAPSVACGLLFGALALTGSAALSLAGAVAFALWLSPAPTSRRTVLLLCILAGASAISAPWIARNMNVLGAPVLNTNGGFNLYLGNNPSATGMFVSIVDTPRGKNWEAFRRAQGEVKASEALKQDAITWITENPGDFTALALRKAMYFWTPPFHTGKGEPSRAETIVRGLWAIQFVILLLAALGSAALCRANRGQLATLWLAIAGYTAVHMLFYVIFRYREPIMPVVGIIAAFAIESLFSALGRSRGRASQTPKPKVAPLKTNS</sequence>
<dbReference type="Pfam" id="PF13231">
    <property type="entry name" value="PMT_2"/>
    <property type="match status" value="1"/>
</dbReference>
<keyword evidence="5 8" id="KW-0812">Transmembrane</keyword>
<comment type="subcellular location">
    <subcellularLocation>
        <location evidence="1">Cell membrane</location>
        <topology evidence="1">Multi-pass membrane protein</topology>
    </subcellularLocation>
</comment>
<dbReference type="InterPro" id="IPR038731">
    <property type="entry name" value="RgtA/B/C-like"/>
</dbReference>
<feature type="domain" description="Glycosyltransferase RgtA/B/C/D-like" evidence="9">
    <location>
        <begin position="75"/>
        <end position="225"/>
    </location>
</feature>
<dbReference type="PANTHER" id="PTHR33908:SF11">
    <property type="entry name" value="MEMBRANE PROTEIN"/>
    <property type="match status" value="1"/>
</dbReference>
<keyword evidence="2" id="KW-1003">Cell membrane</keyword>
<evidence type="ECO:0000313" key="10">
    <source>
        <dbReference type="EMBL" id="TVO50861.1"/>
    </source>
</evidence>
<keyword evidence="3" id="KW-0328">Glycosyltransferase</keyword>
<evidence type="ECO:0000256" key="7">
    <source>
        <dbReference type="ARBA" id="ARBA00023136"/>
    </source>
</evidence>
<comment type="caution">
    <text evidence="10">The sequence shown here is derived from an EMBL/GenBank/DDBJ whole genome shotgun (WGS) entry which is preliminary data.</text>
</comment>
<dbReference type="InterPro" id="IPR050297">
    <property type="entry name" value="LipidA_mod_glycosyltrf_83"/>
</dbReference>
<evidence type="ECO:0000313" key="11">
    <source>
        <dbReference type="Proteomes" id="UP000319502"/>
    </source>
</evidence>
<feature type="transmembrane region" description="Helical" evidence="8">
    <location>
        <begin position="12"/>
        <end position="37"/>
    </location>
</feature>
<protein>
    <recommendedName>
        <fullName evidence="9">Glycosyltransferase RgtA/B/C/D-like domain-containing protein</fullName>
    </recommendedName>
</protein>
<feature type="transmembrane region" description="Helical" evidence="8">
    <location>
        <begin position="209"/>
        <end position="227"/>
    </location>
</feature>
<reference evidence="10 11" key="1">
    <citation type="submission" date="2019-07" db="EMBL/GenBank/DDBJ databases">
        <title>The pathways for chlorine oxyanion respiration interact through the shared metabolite chlorate.</title>
        <authorList>
            <person name="Barnum T.P."/>
            <person name="Cheng Y."/>
            <person name="Hill K.A."/>
            <person name="Lucas L.N."/>
            <person name="Carlson H.K."/>
            <person name="Coates J.D."/>
        </authorList>
    </citation>
    <scope>NUCLEOTIDE SEQUENCE [LARGE SCALE GENOMIC DNA]</scope>
    <source>
        <strain evidence="10 11">SFB-3</strain>
    </source>
</reference>
<dbReference type="GO" id="GO:0005886">
    <property type="term" value="C:plasma membrane"/>
    <property type="evidence" value="ECO:0007669"/>
    <property type="project" value="UniProtKB-SubCell"/>
</dbReference>
<evidence type="ECO:0000256" key="3">
    <source>
        <dbReference type="ARBA" id="ARBA00022676"/>
    </source>
</evidence>
<keyword evidence="7 8" id="KW-0472">Membrane</keyword>
<proteinExistence type="predicted"/>
<accession>A0A557QD72</accession>
<gene>
    <name evidence="10" type="ORF">FHP91_20105</name>
</gene>
<dbReference type="RefSeq" id="WP_144311259.1">
    <property type="nucleotide sequence ID" value="NZ_VMNK01000023.1"/>
</dbReference>
<dbReference type="EMBL" id="VMNK01000023">
    <property type="protein sequence ID" value="TVO50861.1"/>
    <property type="molecule type" value="Genomic_DNA"/>
</dbReference>
<feature type="transmembrane region" description="Helical" evidence="8">
    <location>
        <begin position="333"/>
        <end position="353"/>
    </location>
</feature>
<feature type="transmembrane region" description="Helical" evidence="8">
    <location>
        <begin position="360"/>
        <end position="381"/>
    </location>
</feature>
<keyword evidence="11" id="KW-1185">Reference proteome</keyword>
<dbReference type="GO" id="GO:0016763">
    <property type="term" value="F:pentosyltransferase activity"/>
    <property type="evidence" value="ECO:0007669"/>
    <property type="project" value="TreeGrafter"/>
</dbReference>
<evidence type="ECO:0000256" key="5">
    <source>
        <dbReference type="ARBA" id="ARBA00022692"/>
    </source>
</evidence>
<feature type="transmembrane region" description="Helical" evidence="8">
    <location>
        <begin position="174"/>
        <end position="197"/>
    </location>
</feature>
<dbReference type="Proteomes" id="UP000319502">
    <property type="component" value="Unassembled WGS sequence"/>
</dbReference>
<evidence type="ECO:0000256" key="1">
    <source>
        <dbReference type="ARBA" id="ARBA00004651"/>
    </source>
</evidence>
<evidence type="ECO:0000256" key="8">
    <source>
        <dbReference type="SAM" id="Phobius"/>
    </source>
</evidence>
<feature type="transmembrane region" description="Helical" evidence="8">
    <location>
        <begin position="90"/>
        <end position="109"/>
    </location>
</feature>
<evidence type="ECO:0000256" key="2">
    <source>
        <dbReference type="ARBA" id="ARBA00022475"/>
    </source>
</evidence>
<keyword evidence="6 8" id="KW-1133">Transmembrane helix</keyword>
<keyword evidence="4" id="KW-0808">Transferase</keyword>
<name>A0A557QD72_9RHOO</name>
<evidence type="ECO:0000259" key="9">
    <source>
        <dbReference type="Pfam" id="PF13231"/>
    </source>
</evidence>
<feature type="transmembrane region" description="Helical" evidence="8">
    <location>
        <begin position="121"/>
        <end position="141"/>
    </location>
</feature>
<evidence type="ECO:0000256" key="4">
    <source>
        <dbReference type="ARBA" id="ARBA00022679"/>
    </source>
</evidence>
<dbReference type="OrthoDB" id="136232at2"/>
<feature type="transmembrane region" description="Helical" evidence="8">
    <location>
        <begin position="387"/>
        <end position="406"/>
    </location>
</feature>